<dbReference type="Proteomes" id="UP000554965">
    <property type="component" value="Unassembled WGS sequence"/>
</dbReference>
<dbReference type="SUPFAM" id="SSF102588">
    <property type="entry name" value="LmbE-like"/>
    <property type="match status" value="1"/>
</dbReference>
<dbReference type="InterPro" id="IPR003737">
    <property type="entry name" value="GlcNAc_PI_deacetylase-related"/>
</dbReference>
<comment type="caution">
    <text evidence="2">The sequence shown here is derived from an EMBL/GenBank/DDBJ whole genome shotgun (WGS) entry which is preliminary data.</text>
</comment>
<proteinExistence type="predicted"/>
<sequence>MAQTQVVVAFHAHPDDEVILTGGTLAKAAAAGHRVVVVTATDGRMGNEADNPRLDELRSSASILGVDRLECLDYADSGYGPDFYPDPPGRVRFGRANVDEAAQRLASILRAEDAQLLLSYQSNGGYGHRDHVQVHHVGQRAAELAATPRVLEATMPREVLTRIGDVARLLRLPAPYEPDVVRAAYAPRATITHRINVRRFAQQKRDAFAAHRSQIGDGLNARMFGVLLRLPPQVLGLIFSHEWFVDPAAPSGPVRAPQDDIFD</sequence>
<dbReference type="Gene3D" id="3.40.50.10320">
    <property type="entry name" value="LmbE-like"/>
    <property type="match status" value="1"/>
</dbReference>
<evidence type="ECO:0000256" key="1">
    <source>
        <dbReference type="ARBA" id="ARBA00022833"/>
    </source>
</evidence>
<keyword evidence="1" id="KW-0862">Zinc</keyword>
<dbReference type="GO" id="GO:0016137">
    <property type="term" value="P:glycoside metabolic process"/>
    <property type="evidence" value="ECO:0007669"/>
    <property type="project" value="UniProtKB-ARBA"/>
</dbReference>
<dbReference type="RefSeq" id="WP_186240986.1">
    <property type="nucleotide sequence ID" value="NZ_OCTY01000002.1"/>
</dbReference>
<keyword evidence="3" id="KW-1185">Reference proteome</keyword>
<dbReference type="PANTHER" id="PTHR12993">
    <property type="entry name" value="N-ACETYLGLUCOSAMINYL-PHOSPHATIDYLINOSITOL DE-N-ACETYLASE-RELATED"/>
    <property type="match status" value="1"/>
</dbReference>
<evidence type="ECO:0000313" key="2">
    <source>
        <dbReference type="EMBL" id="SOJ52565.1"/>
    </source>
</evidence>
<dbReference type="AlphaFoldDB" id="A0A7Z7IFL2"/>
<reference evidence="2 3" key="1">
    <citation type="submission" date="2017-10" db="EMBL/GenBank/DDBJ databases">
        <authorList>
            <consortium name="Urmite Genomes"/>
        </authorList>
    </citation>
    <scope>NUCLEOTIDE SEQUENCE [LARGE SCALE GENOMIC DNA]</scope>
    <source>
        <strain evidence="2 3">FB-527</strain>
    </source>
</reference>
<protein>
    <submittedName>
        <fullName evidence="2">Mycothiol S-conjugate amidase</fullName>
        <ecNumber evidence="2">3.5.1.115</ecNumber>
    </submittedName>
</protein>
<gene>
    <name evidence="2" type="primary">mca_1</name>
    <name evidence="2" type="ORF">MSIMFB_00079</name>
</gene>
<dbReference type="Pfam" id="PF02585">
    <property type="entry name" value="PIG-L"/>
    <property type="match status" value="1"/>
</dbReference>
<dbReference type="EMBL" id="OCTY01000002">
    <property type="protein sequence ID" value="SOJ52565.1"/>
    <property type="molecule type" value="Genomic_DNA"/>
</dbReference>
<keyword evidence="2" id="KW-0378">Hydrolase</keyword>
<dbReference type="PANTHER" id="PTHR12993:SF26">
    <property type="entry name" value="1D-MYO-INOSITOL 2-ACETAMIDO-2-DEOXY-ALPHA-D-GLUCOPYRANOSIDE DEACETYLASE"/>
    <property type="match status" value="1"/>
</dbReference>
<evidence type="ECO:0000313" key="3">
    <source>
        <dbReference type="Proteomes" id="UP000554965"/>
    </source>
</evidence>
<dbReference type="EC" id="3.5.1.115" evidence="2"/>
<accession>A0A7Z7IFL2</accession>
<dbReference type="GO" id="GO:0016811">
    <property type="term" value="F:hydrolase activity, acting on carbon-nitrogen (but not peptide) bonds, in linear amides"/>
    <property type="evidence" value="ECO:0007669"/>
    <property type="project" value="TreeGrafter"/>
</dbReference>
<dbReference type="InterPro" id="IPR024078">
    <property type="entry name" value="LmbE-like_dom_sf"/>
</dbReference>
<name>A0A7Z7IFL2_9MYCO</name>
<organism evidence="2 3">
    <name type="scientific">Mycobacterium simulans</name>
    <dbReference type="NCBI Taxonomy" id="627089"/>
    <lineage>
        <taxon>Bacteria</taxon>
        <taxon>Bacillati</taxon>
        <taxon>Actinomycetota</taxon>
        <taxon>Actinomycetes</taxon>
        <taxon>Mycobacteriales</taxon>
        <taxon>Mycobacteriaceae</taxon>
        <taxon>Mycobacterium</taxon>
    </lineage>
</organism>